<accession>A0A364KS60</accession>
<gene>
    <name evidence="2" type="ORF">BHQ10_002396</name>
</gene>
<dbReference type="PANTHER" id="PTHR42791">
    <property type="entry name" value="GNAT FAMILY ACETYLTRANSFERASE"/>
    <property type="match status" value="1"/>
</dbReference>
<dbReference type="InterPro" id="IPR016181">
    <property type="entry name" value="Acyl_CoA_acyltransferase"/>
</dbReference>
<sequence length="227" mass="25405">MSFDILPQTKDDAAEVFAAARKAFTRFNRILFDPFPLSEESMDILSKRRVESFNKDPLAKSFKAVDRETGAIIGAARWSIHAEVETIEKTVEEETAQGLGAFGVPELRVDVARAFYSGLLEGKREIMGIKEEDGRVFKLKPRVDLESLFTHPEHQGKGVGKALLQRCIQDAEASGLVAYLEATEEGFPLYAKNGFETIRTNVFDAKDFGFEGTHAYTYMIRPSRATE</sequence>
<dbReference type="PANTHER" id="PTHR42791:SF2">
    <property type="entry name" value="N-ACETYLTRANSFERASE DOMAIN-CONTAINING PROTEIN"/>
    <property type="match status" value="1"/>
</dbReference>
<dbReference type="CDD" id="cd04301">
    <property type="entry name" value="NAT_SF"/>
    <property type="match status" value="1"/>
</dbReference>
<reference evidence="2 3" key="1">
    <citation type="journal article" date="2017" name="Biotechnol. Biofuels">
        <title>Differential beta-glucosidase expression as a function of carbon source availability in Talaromyces amestolkiae: a genomic and proteomic approach.</title>
        <authorList>
            <person name="de Eugenio L.I."/>
            <person name="Mendez-Liter J.A."/>
            <person name="Nieto-Dominguez M."/>
            <person name="Alonso L."/>
            <person name="Gil-Munoz J."/>
            <person name="Barriuso J."/>
            <person name="Prieto A."/>
            <person name="Martinez M.J."/>
        </authorList>
    </citation>
    <scope>NUCLEOTIDE SEQUENCE [LARGE SCALE GENOMIC DNA]</scope>
    <source>
        <strain evidence="2 3">CIB</strain>
    </source>
</reference>
<evidence type="ECO:0000259" key="1">
    <source>
        <dbReference type="PROSITE" id="PS51186"/>
    </source>
</evidence>
<dbReference type="AlphaFoldDB" id="A0A364KS60"/>
<dbReference type="SUPFAM" id="SSF55729">
    <property type="entry name" value="Acyl-CoA N-acyltransferases (Nat)"/>
    <property type="match status" value="1"/>
</dbReference>
<dbReference type="GeneID" id="63791613"/>
<dbReference type="RefSeq" id="XP_040730901.1">
    <property type="nucleotide sequence ID" value="XM_040874537.1"/>
</dbReference>
<dbReference type="InterPro" id="IPR052523">
    <property type="entry name" value="Trichothecene_AcTrans"/>
</dbReference>
<comment type="caution">
    <text evidence="2">The sequence shown here is derived from an EMBL/GenBank/DDBJ whole genome shotgun (WGS) entry which is preliminary data.</text>
</comment>
<dbReference type="GO" id="GO:0016747">
    <property type="term" value="F:acyltransferase activity, transferring groups other than amino-acyl groups"/>
    <property type="evidence" value="ECO:0007669"/>
    <property type="project" value="InterPro"/>
</dbReference>
<keyword evidence="3" id="KW-1185">Reference proteome</keyword>
<dbReference type="STRING" id="1196081.A0A364KS60"/>
<dbReference type="OrthoDB" id="61113at2759"/>
<dbReference type="Gene3D" id="3.40.630.30">
    <property type="match status" value="1"/>
</dbReference>
<dbReference type="PROSITE" id="PS51186">
    <property type="entry name" value="GNAT"/>
    <property type="match status" value="1"/>
</dbReference>
<dbReference type="Pfam" id="PF13508">
    <property type="entry name" value="Acetyltransf_7"/>
    <property type="match status" value="1"/>
</dbReference>
<name>A0A364KS60_TALAM</name>
<dbReference type="EMBL" id="MIKG01000003">
    <property type="protein sequence ID" value="RAO66384.1"/>
    <property type="molecule type" value="Genomic_DNA"/>
</dbReference>
<dbReference type="Proteomes" id="UP000249363">
    <property type="component" value="Unassembled WGS sequence"/>
</dbReference>
<proteinExistence type="predicted"/>
<feature type="domain" description="N-acetyltransferase" evidence="1">
    <location>
        <begin position="86"/>
        <end position="227"/>
    </location>
</feature>
<dbReference type="InterPro" id="IPR000182">
    <property type="entry name" value="GNAT_dom"/>
</dbReference>
<protein>
    <recommendedName>
        <fullName evidence="1">N-acetyltransferase domain-containing protein</fullName>
    </recommendedName>
</protein>
<evidence type="ECO:0000313" key="3">
    <source>
        <dbReference type="Proteomes" id="UP000249363"/>
    </source>
</evidence>
<organism evidence="2 3">
    <name type="scientific">Talaromyces amestolkiae</name>
    <dbReference type="NCBI Taxonomy" id="1196081"/>
    <lineage>
        <taxon>Eukaryota</taxon>
        <taxon>Fungi</taxon>
        <taxon>Dikarya</taxon>
        <taxon>Ascomycota</taxon>
        <taxon>Pezizomycotina</taxon>
        <taxon>Eurotiomycetes</taxon>
        <taxon>Eurotiomycetidae</taxon>
        <taxon>Eurotiales</taxon>
        <taxon>Trichocomaceae</taxon>
        <taxon>Talaromyces</taxon>
        <taxon>Talaromyces sect. Talaromyces</taxon>
    </lineage>
</organism>
<evidence type="ECO:0000313" key="2">
    <source>
        <dbReference type="EMBL" id="RAO66384.1"/>
    </source>
</evidence>